<dbReference type="InterPro" id="IPR030378">
    <property type="entry name" value="G_CP_dom"/>
</dbReference>
<dbReference type="FunFam" id="1.10.1580.10:FF:000003">
    <property type="entry name" value="Ribosome biogenesis GTPase A"/>
    <property type="match status" value="1"/>
</dbReference>
<dbReference type="PROSITE" id="PS51721">
    <property type="entry name" value="G_CP"/>
    <property type="match status" value="1"/>
</dbReference>
<dbReference type="EMBL" id="FO681347">
    <property type="protein sequence ID" value="CCV64048.1"/>
    <property type="molecule type" value="Genomic_DNA"/>
</dbReference>
<evidence type="ECO:0000256" key="8">
    <source>
        <dbReference type="PIRNR" id="PIRNR006230"/>
    </source>
</evidence>
<evidence type="ECO:0000256" key="3">
    <source>
        <dbReference type="ARBA" id="ARBA00022490"/>
    </source>
</evidence>
<dbReference type="Gene3D" id="3.40.50.300">
    <property type="entry name" value="P-loop containing nucleotide triphosphate hydrolases"/>
    <property type="match status" value="1"/>
</dbReference>
<evidence type="ECO:0000259" key="10">
    <source>
        <dbReference type="PROSITE" id="PS51721"/>
    </source>
</evidence>
<evidence type="ECO:0000256" key="5">
    <source>
        <dbReference type="ARBA" id="ARBA00022801"/>
    </source>
</evidence>
<dbReference type="InterPro" id="IPR006073">
    <property type="entry name" value="GTP-bd"/>
</dbReference>
<dbReference type="InterPro" id="IPR016478">
    <property type="entry name" value="GTPase_MTG1"/>
</dbReference>
<keyword evidence="6" id="KW-0694">RNA-binding</keyword>
<dbReference type="GO" id="GO:0005737">
    <property type="term" value="C:cytoplasm"/>
    <property type="evidence" value="ECO:0007669"/>
    <property type="project" value="UniProtKB-SubCell"/>
</dbReference>
<evidence type="ECO:0000256" key="7">
    <source>
        <dbReference type="ARBA" id="ARBA00023134"/>
    </source>
</evidence>
<evidence type="ECO:0000256" key="2">
    <source>
        <dbReference type="ARBA" id="ARBA00014898"/>
    </source>
</evidence>
<dbReference type="InterPro" id="IPR019991">
    <property type="entry name" value="GTP-bd_ribosome_bgen"/>
</dbReference>
<gene>
    <name evidence="11" type="primary">rbgA</name>
    <name evidence="11" type="ORF">BN85404710</name>
</gene>
<dbReference type="InterPro" id="IPR023179">
    <property type="entry name" value="GTP-bd_ortho_bundle_sf"/>
</dbReference>
<keyword evidence="12" id="KW-1185">Reference proteome</keyword>
<dbReference type="NCBIfam" id="TIGR03596">
    <property type="entry name" value="GTPase_YlqF"/>
    <property type="match status" value="1"/>
</dbReference>
<name>U4KKF8_ALTPJ</name>
<dbReference type="AlphaFoldDB" id="U4KKF8"/>
<dbReference type="KEGG" id="apal:BN85404710"/>
<dbReference type="PIRSF" id="PIRSF006230">
    <property type="entry name" value="MG442"/>
    <property type="match status" value="1"/>
</dbReference>
<dbReference type="RefSeq" id="WP_026657176.1">
    <property type="nucleotide sequence ID" value="NC_022538.1"/>
</dbReference>
<evidence type="ECO:0000256" key="4">
    <source>
        <dbReference type="ARBA" id="ARBA00022741"/>
    </source>
</evidence>
<feature type="binding site" evidence="9">
    <location>
        <position position="175"/>
    </location>
    <ligand>
        <name>GTP</name>
        <dbReference type="ChEBI" id="CHEBI:37565"/>
    </ligand>
</feature>
<feature type="binding site" evidence="9">
    <location>
        <begin position="59"/>
        <end position="62"/>
    </location>
    <ligand>
        <name>GTP</name>
        <dbReference type="ChEBI" id="CHEBI:37565"/>
    </ligand>
</feature>
<dbReference type="Pfam" id="PF01926">
    <property type="entry name" value="MMR_HSR1"/>
    <property type="match status" value="1"/>
</dbReference>
<evidence type="ECO:0000256" key="1">
    <source>
        <dbReference type="ARBA" id="ARBA00004496"/>
    </source>
</evidence>
<comment type="function">
    <text evidence="8">Required for a late step of 50S ribosomal subunit assembly. Has GTPase activity.</text>
</comment>
<reference evidence="11 12" key="1">
    <citation type="journal article" date="2013" name="J. Mol. Microbiol. Biotechnol.">
        <title>Analysis of the Complete Genomes of Acholeplasma brassicae , A. palmae and A. laidlawii and Their Comparison to the Obligate Parasites from ' Candidatus Phytoplasma'.</title>
        <authorList>
            <person name="Kube M."/>
            <person name="Siewert C."/>
            <person name="Migdoll A.M."/>
            <person name="Duduk B."/>
            <person name="Holz S."/>
            <person name="Rabus R."/>
            <person name="Seemuller E."/>
            <person name="Mitrovic J."/>
            <person name="Muller I."/>
            <person name="Buttner C."/>
            <person name="Reinhardt R."/>
        </authorList>
    </citation>
    <scope>NUCLEOTIDE SEQUENCE [LARGE SCALE GENOMIC DNA]</scope>
    <source>
        <strain evidence="11 12">J233</strain>
    </source>
</reference>
<organism evidence="11 12">
    <name type="scientific">Alteracholeplasma palmae (strain ATCC 49389 / J233)</name>
    <name type="common">Acholeplasma palmae</name>
    <dbReference type="NCBI Taxonomy" id="1318466"/>
    <lineage>
        <taxon>Bacteria</taxon>
        <taxon>Bacillati</taxon>
        <taxon>Mycoplasmatota</taxon>
        <taxon>Mollicutes</taxon>
        <taxon>Acholeplasmatales</taxon>
        <taxon>Acholeplasmataceae</taxon>
        <taxon>Acholeplasma</taxon>
    </lineage>
</organism>
<sequence>MKQIQWFPGHMFKSLREMKEKLKLMDIVFILLDARIPYSSMNPNVLEIVGMKPTLILFNKTDLADPNKNKAWIKYYQEQGFYTLDIDAQSGKNVNKIYDKASEILKEKIEREEKRGLKRRPIRAMIIGIPNVGKSTLINQMTKSKATKTGNTPGVTKAQQWIKVNEQFELLDTPGVLWPKFDSLDVGFALAITGAIKDKILPTDDIVKYAIDYLKKYYPNRLKERYGIDALNLDYVEMLDQIGIKRGAILKANEIDYDRVYTLILTDIRSKNLGGITFDTYNKLISL</sequence>
<dbReference type="Gene3D" id="1.10.1580.10">
    <property type="match status" value="1"/>
</dbReference>
<feature type="binding site" evidence="9">
    <location>
        <begin position="131"/>
        <end position="136"/>
    </location>
    <ligand>
        <name>GTP</name>
        <dbReference type="ChEBI" id="CHEBI:37565"/>
    </ligand>
</feature>
<dbReference type="GO" id="GO:0006412">
    <property type="term" value="P:translation"/>
    <property type="evidence" value="ECO:0007669"/>
    <property type="project" value="TreeGrafter"/>
</dbReference>
<evidence type="ECO:0000256" key="6">
    <source>
        <dbReference type="ARBA" id="ARBA00022884"/>
    </source>
</evidence>
<comment type="subcellular location">
    <subcellularLocation>
        <location evidence="1 8">Cytoplasm</location>
    </subcellularLocation>
</comment>
<keyword evidence="3 8" id="KW-0963">Cytoplasm</keyword>
<dbReference type="OrthoDB" id="9779790at2"/>
<keyword evidence="7 8" id="KW-0342">GTP-binding</keyword>
<dbReference type="CDD" id="cd01856">
    <property type="entry name" value="YlqF"/>
    <property type="match status" value="1"/>
</dbReference>
<dbReference type="GO" id="GO:0003723">
    <property type="term" value="F:RNA binding"/>
    <property type="evidence" value="ECO:0007669"/>
    <property type="project" value="UniProtKB-KW"/>
</dbReference>
<dbReference type="GO" id="GO:0005525">
    <property type="term" value="F:GTP binding"/>
    <property type="evidence" value="ECO:0007669"/>
    <property type="project" value="UniProtKB-KW"/>
</dbReference>
<evidence type="ECO:0000313" key="11">
    <source>
        <dbReference type="EMBL" id="CCV64048.1"/>
    </source>
</evidence>
<dbReference type="PANTHER" id="PTHR45782">
    <property type="entry name" value="MITOCHONDRIAL RIBOSOME-ASSOCIATED GTPASE 1"/>
    <property type="match status" value="1"/>
</dbReference>
<comment type="similarity">
    <text evidence="8">Belongs to the TRAFAC class YlqF/YawG GTPase family. MTG1 subfamily.</text>
</comment>
<evidence type="ECO:0000256" key="9">
    <source>
        <dbReference type="PIRSR" id="PIRSR006230-1"/>
    </source>
</evidence>
<dbReference type="FunFam" id="3.40.50.300:FF:000590">
    <property type="entry name" value="Ribosome biogenesis GTPase A"/>
    <property type="match status" value="1"/>
</dbReference>
<protein>
    <recommendedName>
        <fullName evidence="2 8">Ribosome biogenesis GTPase A</fullName>
    </recommendedName>
</protein>
<keyword evidence="5" id="KW-0378">Hydrolase</keyword>
<dbReference type="GO" id="GO:0003924">
    <property type="term" value="F:GTPase activity"/>
    <property type="evidence" value="ECO:0007669"/>
    <property type="project" value="TreeGrafter"/>
</dbReference>
<dbReference type="InterPro" id="IPR027417">
    <property type="entry name" value="P-loop_NTPase"/>
</dbReference>
<keyword evidence="4 8" id="KW-0547">Nucleotide-binding</keyword>
<dbReference type="PANTHER" id="PTHR45782:SF4">
    <property type="entry name" value="MITOCHONDRIAL RIBOSOME-ASSOCIATED GTPASE 1"/>
    <property type="match status" value="1"/>
</dbReference>
<dbReference type="SUPFAM" id="SSF52540">
    <property type="entry name" value="P-loop containing nucleoside triphosphate hydrolases"/>
    <property type="match status" value="1"/>
</dbReference>
<evidence type="ECO:0000313" key="12">
    <source>
        <dbReference type="Proteomes" id="UP000032740"/>
    </source>
</evidence>
<proteinExistence type="inferred from homology"/>
<feature type="domain" description="CP-type G" evidence="10">
    <location>
        <begin position="12"/>
        <end position="179"/>
    </location>
</feature>
<dbReference type="STRING" id="1318466.BN85404710"/>
<dbReference type="Proteomes" id="UP000032740">
    <property type="component" value="Chromosome"/>
</dbReference>
<accession>U4KKF8</accession>
<dbReference type="HOGENOM" id="CLU_011106_1_0_14"/>